<proteinExistence type="inferred from homology"/>
<evidence type="ECO:0000256" key="4">
    <source>
        <dbReference type="ARBA" id="ARBA00023136"/>
    </source>
</evidence>
<dbReference type="KEGG" id="bpor:BPO_0771"/>
<evidence type="ECO:0000313" key="9">
    <source>
        <dbReference type="Proteomes" id="UP001432059"/>
    </source>
</evidence>
<dbReference type="GO" id="GO:0009279">
    <property type="term" value="C:cell outer membrane"/>
    <property type="evidence" value="ECO:0007669"/>
    <property type="project" value="UniProtKB-SubCell"/>
</dbReference>
<dbReference type="SUPFAM" id="SSF48452">
    <property type="entry name" value="TPR-like"/>
    <property type="match status" value="1"/>
</dbReference>
<name>A0AAU0F1U5_9FLAO</name>
<keyword evidence="9" id="KW-1185">Reference proteome</keyword>
<evidence type="ECO:0000256" key="2">
    <source>
        <dbReference type="ARBA" id="ARBA00006275"/>
    </source>
</evidence>
<dbReference type="InterPro" id="IPR012944">
    <property type="entry name" value="SusD_RagB_dom"/>
</dbReference>
<feature type="domain" description="SusD-like N-terminal" evidence="7">
    <location>
        <begin position="11"/>
        <end position="206"/>
    </location>
</feature>
<dbReference type="Pfam" id="PF14322">
    <property type="entry name" value="SusD-like_3"/>
    <property type="match status" value="1"/>
</dbReference>
<dbReference type="InterPro" id="IPR033985">
    <property type="entry name" value="SusD-like_N"/>
</dbReference>
<dbReference type="Gene3D" id="1.25.40.390">
    <property type="match status" value="1"/>
</dbReference>
<accession>A0AAU0F1U5</accession>
<evidence type="ECO:0000256" key="5">
    <source>
        <dbReference type="ARBA" id="ARBA00023237"/>
    </source>
</evidence>
<dbReference type="Proteomes" id="UP001432059">
    <property type="component" value="Chromosome"/>
</dbReference>
<comment type="similarity">
    <text evidence="2">Belongs to the SusD family.</text>
</comment>
<dbReference type="InterPro" id="IPR011990">
    <property type="entry name" value="TPR-like_helical_dom_sf"/>
</dbReference>
<sequence length="424" mass="47773">MSSVVISCDRYLDITPTGKVIPQTTEDFRAMLTRAYALYPQHKAYANLKSDEVKAANASESLKAIFTWGEASAVPGSQEMPYAQLYQTIFYANYILENATKYAAAGEELNQILGEAYVLRAYTYFELINLYAPAYNGANGSTAAVPIVSTVTLEGDFPKATLDEVYALILSDLSQAQNLIHQETFESGYNYRFGKVALHAFKARVYQYRNDWNNALSEANVVLGYNANLEDFNNYSVLPSNYKSVESIMNLDMAMNRTTHSFSRVSDAHIALFDQVNDLRFAKYFTKNGSNWQTTKFNSNNELKSTFRVGEVLLIKAEAEAQLNKTAESKATLLTLAAKRYNAIGYAAFQAKISGLSSEAYYTELLNERARELSFEGYRWFDLRRTTQPEIIHLFDGEAFILSAGDQRYTIPFPKEVRLKNPSL</sequence>
<evidence type="ECO:0000259" key="6">
    <source>
        <dbReference type="Pfam" id="PF07980"/>
    </source>
</evidence>
<evidence type="ECO:0000259" key="7">
    <source>
        <dbReference type="Pfam" id="PF14322"/>
    </source>
</evidence>
<evidence type="ECO:0000256" key="1">
    <source>
        <dbReference type="ARBA" id="ARBA00004442"/>
    </source>
</evidence>
<reference evidence="8" key="1">
    <citation type="submission" date="2023-10" db="EMBL/GenBank/DDBJ databases">
        <title>Characterization and whole genome sequencing of a novel strain of Bergeyella porcorum QD2021 isolated from pig.</title>
        <authorList>
            <person name="Liu G."/>
            <person name="Chen C."/>
            <person name="Han X."/>
        </authorList>
    </citation>
    <scope>NUCLEOTIDE SEQUENCE</scope>
    <source>
        <strain evidence="8">QD2021</strain>
    </source>
</reference>
<keyword evidence="3" id="KW-0732">Signal</keyword>
<evidence type="ECO:0000256" key="3">
    <source>
        <dbReference type="ARBA" id="ARBA00022729"/>
    </source>
</evidence>
<dbReference type="AlphaFoldDB" id="A0AAU0F1U5"/>
<organism evidence="8 9">
    <name type="scientific">Bergeyella porcorum</name>
    <dbReference type="NCBI Taxonomy" id="1735111"/>
    <lineage>
        <taxon>Bacteria</taxon>
        <taxon>Pseudomonadati</taxon>
        <taxon>Bacteroidota</taxon>
        <taxon>Flavobacteriia</taxon>
        <taxon>Flavobacteriales</taxon>
        <taxon>Weeksellaceae</taxon>
        <taxon>Bergeyella</taxon>
    </lineage>
</organism>
<dbReference type="Pfam" id="PF07980">
    <property type="entry name" value="SusD_RagB"/>
    <property type="match status" value="1"/>
</dbReference>
<gene>
    <name evidence="8" type="primary">susD</name>
    <name evidence="8" type="ORF">BPO_0771</name>
</gene>
<evidence type="ECO:0000313" key="8">
    <source>
        <dbReference type="EMBL" id="WOC51418.1"/>
    </source>
</evidence>
<feature type="domain" description="RagB/SusD" evidence="6">
    <location>
        <begin position="280"/>
        <end position="386"/>
    </location>
</feature>
<protein>
    <submittedName>
        <fullName evidence="8">RagB/SusD family nutrient uptake outer membrane protein</fullName>
    </submittedName>
</protein>
<comment type="subcellular location">
    <subcellularLocation>
        <location evidence="1">Cell outer membrane</location>
    </subcellularLocation>
</comment>
<keyword evidence="5" id="KW-0998">Cell outer membrane</keyword>
<dbReference type="EMBL" id="CP136426">
    <property type="protein sequence ID" value="WOC51418.1"/>
    <property type="molecule type" value="Genomic_DNA"/>
</dbReference>
<keyword evidence="4" id="KW-0472">Membrane</keyword>